<keyword evidence="5" id="KW-0460">Magnesium</keyword>
<reference evidence="13" key="1">
    <citation type="journal article" date="2022" name="Int. J. Mol. Sci.">
        <title>Draft Genome of Tanacetum Coccineum: Genomic Comparison of Closely Related Tanacetum-Family Plants.</title>
        <authorList>
            <person name="Yamashiro T."/>
            <person name="Shiraishi A."/>
            <person name="Nakayama K."/>
            <person name="Satake H."/>
        </authorList>
    </citation>
    <scope>NUCLEOTIDE SEQUENCE</scope>
</reference>
<evidence type="ECO:0000256" key="7">
    <source>
        <dbReference type="ARBA" id="ARBA00022918"/>
    </source>
</evidence>
<sequence length="1487" mass="166657">MYTQKSNVPVPPSTGVNSCTDASGSQPRSILKKHRIPPSKSDSLKKVEDHPRIIRSSRKTTNRVDSTISSKRTECQPLLVLTNRNPTNIGDPIFQTLHLRLFSNAGRTNRPLVFGLRLFKTYDGGSLKAHEFRVMEILSSIWRLLSESILVMFMIRMVLNYLKGPRGSNFIHYLVEDPDEVLRRFCFIYPKPPRTNHGKSKKHTHKPKTENTNLEVLNTLHMDLCGPMRVQTINGKKYILVIVDDYSRFTWVKFLRSKDETPAVVIKFLTQIQVGLNKTVRFIRTDNGTEFVNKTLYDHYEKVGIFHQKTVPRTPQQNGVVERRNRTLVEAARTMLIFSKAPMFLWAEAVATACYTQNRSLIHTRHDKTPYELVHNKKPDLTFFRVFGALCYPTNDSENLGKLQPTADIGIFVGYAPNRKGYRIYNKRTRQIMETIHVTFDELTEQMAPVQFSSGPAPNLLTPGPISSGLVPNPAPAIPYAPPTNKELEMLFQPMFDEYFNPPGIRQNPIPNVAQDPVIPTGPSVSIAIDLDAPSGSHTSSPLDHHSSSVHHGLAGEPYAEVNPFAAADPEPFVNVFAPDYNSEASSSGEINIPESSQSTQHHEHVRKWTDSHPLDNIIGNPSRPVSTRKQLATDALWCFYNSVLSKVEPKNFQSAATEDCWFQAMQDEIHEFDRLDVWELVPPPDSAMIIALKWIYKVKLDEYGDVLKNKARLVAKGFRQEEGLDFEESFAPVARLEAIRIFIANAASKNMTVYQMDVKTAFLNGELKEEVYVHQPEGFVDPERPHHVYRLKKALYGLNRPLLGHSMTLCQVLLASRILQGVVRSYLKFDLHKSDPVDTPMVERTKLDEDLSGTPVDQTKYRSMIGSLMYLTARTINMGLWYPKDTAMALTADADHAGCQDTRRSTSGSAQFLGDKLVSWSSKKQTSTSISSTEAEYIAMSGCSMANAEQAPARASPVRTDEQIVPRNQWVPIGKSNCYLNEEKSQRNPIFKIAVDILKQTNFFRAFTASSTIPAIYIQQFWDTIRFDIDNNWAFSPPPTPDTLVEFVNKLGSLKEVIHLSNVTTNDMFQSWRALITIINLFTKLIIFHLQWLHNFHPRPESPLHLPTKEPALGNLKFSAKGSKREVFGMTIPNELINDVIRGADYYDAYLEKVAKHQRHLAGEEVSDPESPAPKPAKPTKQAKPKATKQPTISKITAKKPKPAPAKPQEKKRKPVSESSKAPPLAKRAKAGKVVKKRTDKSSKQLVDEFVDEGVPAAKPRLEDTEEAILQKVLEESLTEVYPTQRGPLPPVVFRDTDTGKLQPLQEVLGKGKEKVGEEKVAQVLLHLQTPKKKSLAEQYIFQRHTPVPSEPAGHEESSSLYVELRLSGSDMESDKEMPSVVRSGAQDEGQAGPDHGKLDEGQAGPNPDDVAESQPLPTPGVLAGPNLEHSDVEITDASSQPQPEHMDEGFIATAYPGVQENLKLTVDEHMILEEPVSSTGTLSSL</sequence>
<evidence type="ECO:0000256" key="11">
    <source>
        <dbReference type="SAM" id="MobiDB-lite"/>
    </source>
</evidence>
<dbReference type="CDD" id="cd09272">
    <property type="entry name" value="RNase_HI_RT_Ty1"/>
    <property type="match status" value="1"/>
</dbReference>
<reference evidence="13" key="2">
    <citation type="submission" date="2022-01" db="EMBL/GenBank/DDBJ databases">
        <authorList>
            <person name="Yamashiro T."/>
            <person name="Shiraishi A."/>
            <person name="Satake H."/>
            <person name="Nakayama K."/>
        </authorList>
    </citation>
    <scope>NUCLEOTIDE SEQUENCE</scope>
</reference>
<dbReference type="SUPFAM" id="SSF53098">
    <property type="entry name" value="Ribonuclease H-like"/>
    <property type="match status" value="1"/>
</dbReference>
<proteinExistence type="predicted"/>
<keyword evidence="6" id="KW-0229">DNA integration</keyword>
<feature type="compositionally biased region" description="Basic and acidic residues" evidence="11">
    <location>
        <begin position="42"/>
        <end position="52"/>
    </location>
</feature>
<evidence type="ECO:0000259" key="12">
    <source>
        <dbReference type="PROSITE" id="PS50994"/>
    </source>
</evidence>
<feature type="compositionally biased region" description="Basic residues" evidence="11">
    <location>
        <begin position="1228"/>
        <end position="1240"/>
    </location>
</feature>
<accession>A0ABQ5CFX6</accession>
<evidence type="ECO:0000256" key="6">
    <source>
        <dbReference type="ARBA" id="ARBA00022908"/>
    </source>
</evidence>
<keyword evidence="1" id="KW-0540">Nuclease</keyword>
<feature type="region of interest" description="Disordered" evidence="11">
    <location>
        <begin position="1344"/>
        <end position="1446"/>
    </location>
</feature>
<dbReference type="PANTHER" id="PTHR42648:SF11">
    <property type="entry name" value="TRANSPOSON TY4-P GAG-POL POLYPROTEIN"/>
    <property type="match status" value="1"/>
</dbReference>
<evidence type="ECO:0000256" key="10">
    <source>
        <dbReference type="ARBA" id="ARBA00023268"/>
    </source>
</evidence>
<dbReference type="PROSITE" id="PS50994">
    <property type="entry name" value="INTEGRASE"/>
    <property type="match status" value="1"/>
</dbReference>
<evidence type="ECO:0000313" key="14">
    <source>
        <dbReference type="Proteomes" id="UP001151760"/>
    </source>
</evidence>
<keyword evidence="3" id="KW-0255">Endonuclease</keyword>
<evidence type="ECO:0000256" key="4">
    <source>
        <dbReference type="ARBA" id="ARBA00022801"/>
    </source>
</evidence>
<evidence type="ECO:0000256" key="2">
    <source>
        <dbReference type="ARBA" id="ARBA00022723"/>
    </source>
</evidence>
<dbReference type="Pfam" id="PF25597">
    <property type="entry name" value="SH3_retrovirus"/>
    <property type="match status" value="1"/>
</dbReference>
<feature type="domain" description="Integrase catalytic" evidence="12">
    <location>
        <begin position="203"/>
        <end position="378"/>
    </location>
</feature>
<evidence type="ECO:0000256" key="5">
    <source>
        <dbReference type="ARBA" id="ARBA00022842"/>
    </source>
</evidence>
<keyword evidence="7" id="KW-0695">RNA-directed DNA polymerase</keyword>
<feature type="compositionally biased region" description="Polar residues" evidence="11">
    <location>
        <begin position="14"/>
        <end position="28"/>
    </location>
</feature>
<dbReference type="EMBL" id="BQNB010014168">
    <property type="protein sequence ID" value="GJT24853.1"/>
    <property type="molecule type" value="Genomic_DNA"/>
</dbReference>
<dbReference type="Pfam" id="PF00665">
    <property type="entry name" value="rve"/>
    <property type="match status" value="1"/>
</dbReference>
<evidence type="ECO:0000256" key="1">
    <source>
        <dbReference type="ARBA" id="ARBA00022722"/>
    </source>
</evidence>
<dbReference type="Pfam" id="PF07727">
    <property type="entry name" value="RVT_2"/>
    <property type="match status" value="1"/>
</dbReference>
<dbReference type="InterPro" id="IPR012337">
    <property type="entry name" value="RNaseH-like_sf"/>
</dbReference>
<name>A0ABQ5CFX6_9ASTR</name>
<protein>
    <submittedName>
        <fullName evidence="13">Retrovirus-related pol polyprotein from transposon TNT 1-94</fullName>
    </submittedName>
</protein>
<comment type="caution">
    <text evidence="13">The sequence shown here is derived from an EMBL/GenBank/DDBJ whole genome shotgun (WGS) entry which is preliminary data.</text>
</comment>
<dbReference type="PANTHER" id="PTHR42648">
    <property type="entry name" value="TRANSPOSASE, PUTATIVE-RELATED"/>
    <property type="match status" value="1"/>
</dbReference>
<dbReference type="InterPro" id="IPR057670">
    <property type="entry name" value="SH3_retrovirus"/>
</dbReference>
<gene>
    <name evidence="13" type="ORF">Tco_0894790</name>
</gene>
<dbReference type="InterPro" id="IPR001584">
    <property type="entry name" value="Integrase_cat-core"/>
</dbReference>
<keyword evidence="8" id="KW-0548">Nucleotidyltransferase</keyword>
<organism evidence="13 14">
    <name type="scientific">Tanacetum coccineum</name>
    <dbReference type="NCBI Taxonomy" id="301880"/>
    <lineage>
        <taxon>Eukaryota</taxon>
        <taxon>Viridiplantae</taxon>
        <taxon>Streptophyta</taxon>
        <taxon>Embryophyta</taxon>
        <taxon>Tracheophyta</taxon>
        <taxon>Spermatophyta</taxon>
        <taxon>Magnoliopsida</taxon>
        <taxon>eudicotyledons</taxon>
        <taxon>Gunneridae</taxon>
        <taxon>Pentapetalae</taxon>
        <taxon>asterids</taxon>
        <taxon>campanulids</taxon>
        <taxon>Asterales</taxon>
        <taxon>Asteraceae</taxon>
        <taxon>Asteroideae</taxon>
        <taxon>Anthemideae</taxon>
        <taxon>Anthemidinae</taxon>
        <taxon>Tanacetum</taxon>
    </lineage>
</organism>
<keyword evidence="2" id="KW-0479">Metal-binding</keyword>
<dbReference type="InterPro" id="IPR039537">
    <property type="entry name" value="Retrotran_Ty1/copia-like"/>
</dbReference>
<evidence type="ECO:0000256" key="8">
    <source>
        <dbReference type="ARBA" id="ARBA00022932"/>
    </source>
</evidence>
<evidence type="ECO:0000256" key="3">
    <source>
        <dbReference type="ARBA" id="ARBA00022759"/>
    </source>
</evidence>
<keyword evidence="9" id="KW-0233">DNA recombination</keyword>
<keyword evidence="4" id="KW-0378">Hydrolase</keyword>
<keyword evidence="10" id="KW-0511">Multifunctional enzyme</keyword>
<keyword evidence="14" id="KW-1185">Reference proteome</keyword>
<feature type="region of interest" description="Disordered" evidence="11">
    <location>
        <begin position="533"/>
        <end position="553"/>
    </location>
</feature>
<keyword evidence="8" id="KW-0239">DNA-directed DNA polymerase</keyword>
<feature type="region of interest" description="Disordered" evidence="11">
    <location>
        <begin position="1162"/>
        <end position="1246"/>
    </location>
</feature>
<dbReference type="InterPro" id="IPR013103">
    <property type="entry name" value="RVT_2"/>
</dbReference>
<evidence type="ECO:0000256" key="9">
    <source>
        <dbReference type="ARBA" id="ARBA00023172"/>
    </source>
</evidence>
<dbReference type="InterPro" id="IPR036397">
    <property type="entry name" value="RNaseH_sf"/>
</dbReference>
<evidence type="ECO:0000313" key="13">
    <source>
        <dbReference type="EMBL" id="GJT24853.1"/>
    </source>
</evidence>
<dbReference type="Gene3D" id="3.30.420.10">
    <property type="entry name" value="Ribonuclease H-like superfamily/Ribonuclease H"/>
    <property type="match status" value="1"/>
</dbReference>
<dbReference type="Proteomes" id="UP001151760">
    <property type="component" value="Unassembled WGS sequence"/>
</dbReference>
<feature type="region of interest" description="Disordered" evidence="11">
    <location>
        <begin position="1"/>
        <end position="69"/>
    </location>
</feature>
<keyword evidence="8" id="KW-0808">Transferase</keyword>